<sequence length="122" mass="13046">MMTRPQSSNEEAPHIAALRRAVRAGFVFRQLADADGVAVAALYAERRSPEGVVENLVVCGMTEAIARRLRTEDYPGGDPLWERTGTVAEVITDLLALPAHGSPGAPSLARRPSGSLWLPGMP</sequence>
<evidence type="ECO:0000313" key="2">
    <source>
        <dbReference type="Proteomes" id="UP000320876"/>
    </source>
</evidence>
<comment type="caution">
    <text evidence="1">The sequence shown here is derived from an EMBL/GenBank/DDBJ whole genome shotgun (WGS) entry which is preliminary data.</text>
</comment>
<dbReference type="EMBL" id="VFML01000002">
    <property type="protein sequence ID" value="TQI94579.1"/>
    <property type="molecule type" value="Genomic_DNA"/>
</dbReference>
<dbReference type="Proteomes" id="UP000320876">
    <property type="component" value="Unassembled WGS sequence"/>
</dbReference>
<reference evidence="1 2" key="1">
    <citation type="submission" date="2019-06" db="EMBL/GenBank/DDBJ databases">
        <title>Sequencing the genomes of 1000 actinobacteria strains.</title>
        <authorList>
            <person name="Klenk H.-P."/>
        </authorList>
    </citation>
    <scope>NUCLEOTIDE SEQUENCE [LARGE SCALE GENOMIC DNA]</scope>
    <source>
        <strain evidence="1 2">DSM 45679</strain>
    </source>
</reference>
<dbReference type="AlphaFoldDB" id="A0A542CUT4"/>
<accession>A0A542CUT4</accession>
<keyword evidence="2" id="KW-1185">Reference proteome</keyword>
<name>A0A542CUT4_AMYCI</name>
<protein>
    <submittedName>
        <fullName evidence="1">Uncharacterized protein</fullName>
    </submittedName>
</protein>
<evidence type="ECO:0000313" key="1">
    <source>
        <dbReference type="EMBL" id="TQI94579.1"/>
    </source>
</evidence>
<proteinExistence type="predicted"/>
<gene>
    <name evidence="1" type="ORF">FB471_6745</name>
</gene>
<organism evidence="1 2">
    <name type="scientific">Amycolatopsis cihanbeyliensis</name>
    <dbReference type="NCBI Taxonomy" id="1128664"/>
    <lineage>
        <taxon>Bacteria</taxon>
        <taxon>Bacillati</taxon>
        <taxon>Actinomycetota</taxon>
        <taxon>Actinomycetes</taxon>
        <taxon>Pseudonocardiales</taxon>
        <taxon>Pseudonocardiaceae</taxon>
        <taxon>Amycolatopsis</taxon>
    </lineage>
</organism>